<dbReference type="Proteomes" id="UP000193925">
    <property type="component" value="Chromosome AFERRI"/>
</dbReference>
<gene>
    <name evidence="3" type="ORF">AFERRI_10536</name>
    <name evidence="2" type="ORF">AFERRI_400256</name>
</gene>
<dbReference type="EMBL" id="LT841305">
    <property type="protein sequence ID" value="SMH64503.1"/>
    <property type="molecule type" value="Genomic_DNA"/>
</dbReference>
<evidence type="ECO:0000313" key="4">
    <source>
        <dbReference type="Proteomes" id="UP000193925"/>
    </source>
</evidence>
<proteinExistence type="predicted"/>
<dbReference type="AlphaFoldDB" id="A0A060UPZ8"/>
<evidence type="ECO:0000313" key="2">
    <source>
        <dbReference type="EMBL" id="CDQ10475.1"/>
    </source>
</evidence>
<name>A0A060UPZ8_9PROT</name>
<keyword evidence="4" id="KW-1185">Reference proteome</keyword>
<sequence length="275" mass="31259">MFKSREKRQLASIQEVINNHSQGIYKRIDENRELMELLVRDGGPGFLERNSWVVSWLESQDAFLEALRKVAGLSVNKPGSPMEGYPRPRPYLAVDLSMQTEVSHAQDGVAPGVNIHTDEPKDDADEFARLKEKRKQLYAIEHACRESNGAIGGPRFNFAAVSGSTAFLAVLALLWSTRLPGWSVFLCSVTACISVFFLTYRHSTRPLEWDGLIDKLLAGYDPIDMESYRRLQTDIGENGYIDQWRVRDWVGAERTAIRIERHGVTVPYDFLRKIV</sequence>
<keyword evidence="1" id="KW-0472">Membrane</keyword>
<protein>
    <submittedName>
        <fullName evidence="2">Uncharacterized protein</fullName>
    </submittedName>
</protein>
<organism evidence="2">
    <name type="scientific">Acidithiobacillus ferrivorans</name>
    <dbReference type="NCBI Taxonomy" id="160808"/>
    <lineage>
        <taxon>Bacteria</taxon>
        <taxon>Pseudomonadati</taxon>
        <taxon>Pseudomonadota</taxon>
        <taxon>Acidithiobacillia</taxon>
        <taxon>Acidithiobacillales</taxon>
        <taxon>Acidithiobacillaceae</taxon>
        <taxon>Acidithiobacillus</taxon>
    </lineage>
</organism>
<reference evidence="3 4" key="3">
    <citation type="submission" date="2017-03" db="EMBL/GenBank/DDBJ databases">
        <authorList>
            <person name="Regsiter A."/>
            <person name="William W."/>
        </authorList>
    </citation>
    <scope>NUCLEOTIDE SEQUENCE [LARGE SCALE GENOMIC DNA]</scope>
    <source>
        <strain evidence="3">PRJEB5721</strain>
    </source>
</reference>
<accession>A0A060UPZ8</accession>
<dbReference type="EMBL" id="CCCS020000035">
    <property type="protein sequence ID" value="CDQ10475.1"/>
    <property type="molecule type" value="Genomic_DNA"/>
</dbReference>
<keyword evidence="1" id="KW-1133">Transmembrane helix</keyword>
<reference evidence="2" key="2">
    <citation type="submission" date="2014-07" db="EMBL/GenBank/DDBJ databases">
        <title>Initial genome analysis of the psychrotolerant acidophile Acidithiobacillus ferrivorans CF27: insights into iron and sulfur oxidation pathways and into biofilm formation.</title>
        <authorList>
            <person name="Talla E."/>
            <person name="Hedrich S."/>
            <person name="Mangenot S."/>
            <person name="Ji B."/>
            <person name="Johnson D.B."/>
            <person name="Barbe V."/>
            <person name="Bonnefoy V."/>
        </authorList>
    </citation>
    <scope>NUCLEOTIDE SEQUENCE [LARGE SCALE GENOMIC DNA]</scope>
    <source>
        <strain evidence="2">CF27</strain>
    </source>
</reference>
<evidence type="ECO:0000256" key="1">
    <source>
        <dbReference type="SAM" id="Phobius"/>
    </source>
</evidence>
<feature type="transmembrane region" description="Helical" evidence="1">
    <location>
        <begin position="181"/>
        <end position="200"/>
    </location>
</feature>
<reference evidence="2" key="1">
    <citation type="submission" date="2014-03" db="EMBL/GenBank/DDBJ databases">
        <authorList>
            <person name="Genoscope - CEA"/>
        </authorList>
    </citation>
    <scope>NUCLEOTIDE SEQUENCE [LARGE SCALE GENOMIC DNA]</scope>
    <source>
        <strain evidence="2">CF27</strain>
    </source>
</reference>
<evidence type="ECO:0000313" key="3">
    <source>
        <dbReference type="EMBL" id="SMH64503.1"/>
    </source>
</evidence>
<keyword evidence="1" id="KW-0812">Transmembrane</keyword>
<feature type="transmembrane region" description="Helical" evidence="1">
    <location>
        <begin position="156"/>
        <end position="175"/>
    </location>
</feature>
<dbReference type="RefSeq" id="WP_051984802.1">
    <property type="nucleotide sequence ID" value="NZ_CCCS020000035.1"/>
</dbReference>